<dbReference type="GO" id="GO:0016301">
    <property type="term" value="F:kinase activity"/>
    <property type="evidence" value="ECO:0007669"/>
    <property type="project" value="UniProtKB-KW"/>
</dbReference>
<gene>
    <name evidence="3" type="ORF">JOF56_010885</name>
</gene>
<reference evidence="3 4" key="1">
    <citation type="submission" date="2021-03" db="EMBL/GenBank/DDBJ databases">
        <title>Sequencing the genomes of 1000 actinobacteria strains.</title>
        <authorList>
            <person name="Klenk H.-P."/>
        </authorList>
    </citation>
    <scope>NUCLEOTIDE SEQUENCE [LARGE SCALE GENOMIC DNA]</scope>
    <source>
        <strain evidence="3 4">DSM 46670</strain>
    </source>
</reference>
<keyword evidence="3" id="KW-0418">Kinase</keyword>
<dbReference type="InterPro" id="IPR043129">
    <property type="entry name" value="ATPase_NBD"/>
</dbReference>
<organism evidence="3 4">
    <name type="scientific">Kibdelosporangium banguiense</name>
    <dbReference type="NCBI Taxonomy" id="1365924"/>
    <lineage>
        <taxon>Bacteria</taxon>
        <taxon>Bacillati</taxon>
        <taxon>Actinomycetota</taxon>
        <taxon>Actinomycetes</taxon>
        <taxon>Pseudonocardiales</taxon>
        <taxon>Pseudonocardiaceae</taxon>
        <taxon>Kibdelosporangium</taxon>
    </lineage>
</organism>
<dbReference type="RefSeq" id="WP_209647102.1">
    <property type="nucleotide sequence ID" value="NZ_JAGINW010000001.1"/>
</dbReference>
<feature type="domain" description="HTH marR-type" evidence="2">
    <location>
        <begin position="6"/>
        <end position="54"/>
    </location>
</feature>
<dbReference type="SUPFAM" id="SSF46785">
    <property type="entry name" value="Winged helix' DNA-binding domain"/>
    <property type="match status" value="1"/>
</dbReference>
<sequence length="371" mass="38466">MVESALSDSASDVFAALAELRKATRPQLAAACELSKPTVSTAVAELEALRLVERNGTAFGATGRSAAVYQLGPEAGYALAIDRGSTQVAYRVIGLDGRLLDEDHTDEPASAHAMIRTALRRRTRSGPLRAVVVAVSDVVTPTGRAGDPTIEQRIHTAVDALALPPGAPVRTENNVNCAAIAELHEGTGGSQDTFVYLQAGMAIGAGIVVNGKLIRGSNGAAGEVARLAYPWVDGQSAGHEALEARLGSPGLLRRVRARWSAEHGQVPESAHALFDLAEQDHSLAKVLVAEHAREIGKLAVSVCAVLDPGLLVLGGGVGGNPLLTAGIAATLAELSWPTEVVVSRLGDRATVLGATHLAREDGVRQVTLTAR</sequence>
<dbReference type="EMBL" id="JAGINW010000001">
    <property type="protein sequence ID" value="MBP2330500.1"/>
    <property type="molecule type" value="Genomic_DNA"/>
</dbReference>
<dbReference type="InterPro" id="IPR000835">
    <property type="entry name" value="HTH_MarR-typ"/>
</dbReference>
<evidence type="ECO:0000256" key="1">
    <source>
        <dbReference type="ARBA" id="ARBA00006479"/>
    </source>
</evidence>
<accession>A0ABS4U2S9</accession>
<proteinExistence type="inferred from homology"/>
<dbReference type="Pfam" id="PF12802">
    <property type="entry name" value="MarR_2"/>
    <property type="match status" value="1"/>
</dbReference>
<evidence type="ECO:0000313" key="3">
    <source>
        <dbReference type="EMBL" id="MBP2330500.1"/>
    </source>
</evidence>
<dbReference type="InterPro" id="IPR000600">
    <property type="entry name" value="ROK"/>
</dbReference>
<protein>
    <submittedName>
        <fullName evidence="3">NBD/HSP70 family sugar kinase</fullName>
    </submittedName>
</protein>
<name>A0ABS4U2S9_9PSEU</name>
<comment type="caution">
    <text evidence="3">The sequence shown here is derived from an EMBL/GenBank/DDBJ whole genome shotgun (WGS) entry which is preliminary data.</text>
</comment>
<evidence type="ECO:0000259" key="2">
    <source>
        <dbReference type="Pfam" id="PF12802"/>
    </source>
</evidence>
<dbReference type="InterPro" id="IPR036390">
    <property type="entry name" value="WH_DNA-bd_sf"/>
</dbReference>
<dbReference type="PANTHER" id="PTHR18964:SF149">
    <property type="entry name" value="BIFUNCTIONAL UDP-N-ACETYLGLUCOSAMINE 2-EPIMERASE_N-ACETYLMANNOSAMINE KINASE"/>
    <property type="match status" value="1"/>
</dbReference>
<evidence type="ECO:0000313" key="4">
    <source>
        <dbReference type="Proteomes" id="UP001519332"/>
    </source>
</evidence>
<comment type="similarity">
    <text evidence="1">Belongs to the ROK (NagC/XylR) family.</text>
</comment>
<dbReference type="Pfam" id="PF00480">
    <property type="entry name" value="ROK"/>
    <property type="match status" value="1"/>
</dbReference>
<dbReference type="PANTHER" id="PTHR18964">
    <property type="entry name" value="ROK (REPRESSOR, ORF, KINASE) FAMILY"/>
    <property type="match status" value="1"/>
</dbReference>
<dbReference type="InterPro" id="IPR036388">
    <property type="entry name" value="WH-like_DNA-bd_sf"/>
</dbReference>
<keyword evidence="3" id="KW-0808">Transferase</keyword>
<dbReference type="SUPFAM" id="SSF53067">
    <property type="entry name" value="Actin-like ATPase domain"/>
    <property type="match status" value="1"/>
</dbReference>
<dbReference type="Proteomes" id="UP001519332">
    <property type="component" value="Unassembled WGS sequence"/>
</dbReference>
<dbReference type="Gene3D" id="1.10.10.10">
    <property type="entry name" value="Winged helix-like DNA-binding domain superfamily/Winged helix DNA-binding domain"/>
    <property type="match status" value="1"/>
</dbReference>
<keyword evidence="4" id="KW-1185">Reference proteome</keyword>
<dbReference type="Gene3D" id="3.30.420.40">
    <property type="match status" value="2"/>
</dbReference>